<feature type="compositionally biased region" description="Low complexity" evidence="5">
    <location>
        <begin position="197"/>
        <end position="207"/>
    </location>
</feature>
<reference evidence="8" key="1">
    <citation type="submission" date="2025-08" db="UniProtKB">
        <authorList>
            <consortium name="RefSeq"/>
        </authorList>
    </citation>
    <scope>IDENTIFICATION</scope>
    <source>
        <strain evidence="8">Aabys</strain>
        <tissue evidence="8">Whole body</tissue>
    </source>
</reference>
<evidence type="ECO:0000256" key="5">
    <source>
        <dbReference type="SAM" id="MobiDB-lite"/>
    </source>
</evidence>
<dbReference type="SMART" id="SM00471">
    <property type="entry name" value="HDc"/>
    <property type="match status" value="1"/>
</dbReference>
<gene>
    <name evidence="8" type="primary">LOC101897534</name>
</gene>
<keyword evidence="2 4" id="KW-0479">Metal-binding</keyword>
<feature type="compositionally biased region" description="Basic and acidic residues" evidence="5">
    <location>
        <begin position="1"/>
        <end position="15"/>
    </location>
</feature>
<dbReference type="GeneID" id="101897534"/>
<feature type="compositionally biased region" description="Polar residues" evidence="5">
    <location>
        <begin position="208"/>
        <end position="224"/>
    </location>
</feature>
<dbReference type="PROSITE" id="PS51845">
    <property type="entry name" value="PDEASE_I_2"/>
    <property type="match status" value="1"/>
</dbReference>
<feature type="region of interest" description="Disordered" evidence="5">
    <location>
        <begin position="263"/>
        <end position="326"/>
    </location>
</feature>
<dbReference type="CDD" id="cd00077">
    <property type="entry name" value="HDc"/>
    <property type="match status" value="1"/>
</dbReference>
<keyword evidence="3 4" id="KW-0378">Hydrolase</keyword>
<protein>
    <recommendedName>
        <fullName evidence="4">Phosphodiesterase</fullName>
        <ecNumber evidence="4">3.1.4.-</ecNumber>
    </recommendedName>
</protein>
<dbReference type="SUPFAM" id="SSF109604">
    <property type="entry name" value="HD-domain/PDEase-like"/>
    <property type="match status" value="1"/>
</dbReference>
<feature type="compositionally biased region" description="Low complexity" evidence="5">
    <location>
        <begin position="177"/>
        <end position="186"/>
    </location>
</feature>
<feature type="compositionally biased region" description="Low complexity" evidence="5">
    <location>
        <begin position="74"/>
        <end position="84"/>
    </location>
</feature>
<feature type="compositionally biased region" description="Low complexity" evidence="5">
    <location>
        <begin position="313"/>
        <end position="326"/>
    </location>
</feature>
<dbReference type="InterPro" id="IPR023174">
    <property type="entry name" value="PDEase_CS"/>
</dbReference>
<evidence type="ECO:0000256" key="2">
    <source>
        <dbReference type="ARBA" id="ARBA00022723"/>
    </source>
</evidence>
<feature type="region of interest" description="Disordered" evidence="5">
    <location>
        <begin position="177"/>
        <end position="225"/>
    </location>
</feature>
<dbReference type="PANTHER" id="PTHR11347">
    <property type="entry name" value="CYCLIC NUCLEOTIDE PHOSPHODIESTERASE"/>
    <property type="match status" value="1"/>
</dbReference>
<dbReference type="Proteomes" id="UP001652621">
    <property type="component" value="Unplaced"/>
</dbReference>
<dbReference type="Pfam" id="PF08499">
    <property type="entry name" value="PDEase_I_N"/>
    <property type="match status" value="1"/>
</dbReference>
<feature type="compositionally biased region" description="Polar residues" evidence="5">
    <location>
        <begin position="341"/>
        <end position="362"/>
    </location>
</feature>
<feature type="compositionally biased region" description="Polar residues" evidence="5">
    <location>
        <begin position="263"/>
        <end position="274"/>
    </location>
</feature>
<evidence type="ECO:0000256" key="1">
    <source>
        <dbReference type="ARBA" id="ARBA00022535"/>
    </source>
</evidence>
<dbReference type="InterPro" id="IPR013706">
    <property type="entry name" value="PDE1_N"/>
</dbReference>
<evidence type="ECO:0000259" key="6">
    <source>
        <dbReference type="PROSITE" id="PS51845"/>
    </source>
</evidence>
<evidence type="ECO:0000256" key="4">
    <source>
        <dbReference type="RuleBase" id="RU363067"/>
    </source>
</evidence>
<organism evidence="7 8">
    <name type="scientific">Musca domestica</name>
    <name type="common">House fly</name>
    <dbReference type="NCBI Taxonomy" id="7370"/>
    <lineage>
        <taxon>Eukaryota</taxon>
        <taxon>Metazoa</taxon>
        <taxon>Ecdysozoa</taxon>
        <taxon>Arthropoda</taxon>
        <taxon>Hexapoda</taxon>
        <taxon>Insecta</taxon>
        <taxon>Pterygota</taxon>
        <taxon>Neoptera</taxon>
        <taxon>Endopterygota</taxon>
        <taxon>Diptera</taxon>
        <taxon>Brachycera</taxon>
        <taxon>Muscomorpha</taxon>
        <taxon>Muscoidea</taxon>
        <taxon>Muscidae</taxon>
        <taxon>Musca</taxon>
    </lineage>
</organism>
<proteinExistence type="inferred from homology"/>
<keyword evidence="7" id="KW-1185">Reference proteome</keyword>
<feature type="region of interest" description="Disordered" evidence="5">
    <location>
        <begin position="1"/>
        <end position="103"/>
    </location>
</feature>
<feature type="compositionally biased region" description="Basic and acidic residues" evidence="5">
    <location>
        <begin position="49"/>
        <end position="63"/>
    </location>
</feature>
<comment type="cofactor">
    <cofactor evidence="4">
        <name>a divalent metal cation</name>
        <dbReference type="ChEBI" id="CHEBI:60240"/>
    </cofactor>
    <text evidence="4">Binds 2 divalent metal cations per subunit. Site 1 may preferentially bind zinc ions, while site 2 has a preference for magnesium and/or manganese ions.</text>
</comment>
<accession>A0ABM3UUW3</accession>
<feature type="region of interest" description="Disordered" evidence="5">
    <location>
        <begin position="866"/>
        <end position="925"/>
    </location>
</feature>
<evidence type="ECO:0000256" key="3">
    <source>
        <dbReference type="ARBA" id="ARBA00022801"/>
    </source>
</evidence>
<feature type="region of interest" description="Disordered" evidence="5">
    <location>
        <begin position="341"/>
        <end position="392"/>
    </location>
</feature>
<dbReference type="PRINTS" id="PR00387">
    <property type="entry name" value="PDIESTERASE1"/>
</dbReference>
<keyword evidence="1" id="KW-0140">cGMP</keyword>
<name>A0ABM3UUW3_MUSDO</name>
<evidence type="ECO:0000313" key="8">
    <source>
        <dbReference type="RefSeq" id="XP_058977321.1"/>
    </source>
</evidence>
<dbReference type="PROSITE" id="PS00126">
    <property type="entry name" value="PDEASE_I_1"/>
    <property type="match status" value="1"/>
</dbReference>
<feature type="compositionally biased region" description="Polar residues" evidence="5">
    <location>
        <begin position="93"/>
        <end position="103"/>
    </location>
</feature>
<evidence type="ECO:0000313" key="7">
    <source>
        <dbReference type="Proteomes" id="UP001652621"/>
    </source>
</evidence>
<dbReference type="InterPro" id="IPR023088">
    <property type="entry name" value="PDEase"/>
</dbReference>
<comment type="similarity">
    <text evidence="4">Belongs to the cyclic nucleotide phosphodiesterase family.</text>
</comment>
<feature type="domain" description="PDEase" evidence="6">
    <location>
        <begin position="550"/>
        <end position="961"/>
    </location>
</feature>
<feature type="compositionally biased region" description="Polar residues" evidence="5">
    <location>
        <begin position="18"/>
        <end position="34"/>
    </location>
</feature>
<dbReference type="InterPro" id="IPR002073">
    <property type="entry name" value="PDEase_catalytic_dom"/>
</dbReference>
<dbReference type="InterPro" id="IPR036971">
    <property type="entry name" value="PDEase_catalytic_dom_sf"/>
</dbReference>
<dbReference type="Pfam" id="PF00233">
    <property type="entry name" value="PDEase_I"/>
    <property type="match status" value="1"/>
</dbReference>
<dbReference type="EC" id="3.1.4.-" evidence="4"/>
<dbReference type="InterPro" id="IPR003607">
    <property type="entry name" value="HD/PDEase_dom"/>
</dbReference>
<feature type="compositionally biased region" description="Polar residues" evidence="5">
    <location>
        <begin position="379"/>
        <end position="392"/>
    </location>
</feature>
<feature type="compositionally biased region" description="Polar residues" evidence="5">
    <location>
        <begin position="904"/>
        <end position="917"/>
    </location>
</feature>
<dbReference type="Gene3D" id="1.10.1300.10">
    <property type="entry name" value="3'5'-cyclic nucleotide phosphodiesterase, catalytic domain"/>
    <property type="match status" value="1"/>
</dbReference>
<sequence length="980" mass="106711">MTDKMDSVTRPEKPQTLDGIQSRNSLGDGNSSAICSDVIVSHKRSRSRNNIDTESRSPRDHSSDGVMSTGAVGGANEFENNGENTPRRESLNYDETSPNSQNSLAKSIMGRSMRLPCSVGATTRKCVLTLDGYSYVIVASTPENIPKREDSSCSSGVGSGNINSGGVGCSLQTGSASSNPSDCSSSTQAIPGGSAGGSTTTCGNNNTQDFSKISSPPSADGQSESVNFSITNNSIVSSINGQVARHGALTIVRRSNSRKSFTQLESQHLYQQQLSSTPTPSSSARGSFLADESVGKHPANTATAPQHDNRLNESSSSSFTQEQTYSSAQATLTHNAQLFQTTTQQSSPSAKMLPTSPNTSNIAPMPPTATDTIPDENVSESNMSTDESTSALGSAKANLDLATENLPAVDTPDACDKAALRLRYLLRMLSTGEISADVLQKNLHYAARVLEAVFIDESKSPTSGKSKMRQNSSASIECEERLADEDDELSEVQPDAVPPEVREWLASTFTRQLATTRKKTDEKPKFRSVAHAIRAGIFVDRIYRRVSSTALMTFPPEVVKVLKTLDDWCFDVFALAEAANGQPVKYIGYDLLNRYGIIHKFKIAPATLEIFLNRIEEGYCRYRNPYHNNLHAADVTQTVHHMLCQTGLMNWLTDLEIFATLLAALIHDYEHTGTTNNFHVMSGSETALLYNDRAVLENHHISAAFRLLKDDDCNVLSNLSREEYRELRTLVIDMVLSTDMSFHFQQLKNMKNLLTLNEATVDKSKALALVLHCCDISHPAKRWNLHHRWTMLLLEEFFRQGDLERELGLPFSPLCDRNNTLVAESQIGFIDFIVDPSMSVMADMLEHVLAPIAPMCKNVNASIDAGDVPVDGPPSTGSTSRSNLKNRPTCEAITEDNENKSSEDANNSTQPVATQSKGVVSGGGSSSSAATAFKHKFTIRKPWVACLTDNKKIWKEQAIKDAEARAAAAALEESDKKSED</sequence>
<feature type="compositionally biased region" description="Polar residues" evidence="5">
    <location>
        <begin position="875"/>
        <end position="886"/>
    </location>
</feature>
<dbReference type="RefSeq" id="XP_058977321.1">
    <property type="nucleotide sequence ID" value="XM_059121338.1"/>
</dbReference>